<dbReference type="EMBL" id="JAIWYP010000003">
    <property type="protein sequence ID" value="KAH3847929.1"/>
    <property type="molecule type" value="Genomic_DNA"/>
</dbReference>
<gene>
    <name evidence="1" type="ORF">DPMN_090265</name>
</gene>
<dbReference type="AlphaFoldDB" id="A0A9D4KYA4"/>
<proteinExistence type="predicted"/>
<sequence>MMSSDWSDLNVETVNTMTTGHMVTLSQSMELRQITKRTGIPMTLSPNRDRSRS</sequence>
<evidence type="ECO:0000313" key="2">
    <source>
        <dbReference type="Proteomes" id="UP000828390"/>
    </source>
</evidence>
<protein>
    <submittedName>
        <fullName evidence="1">Uncharacterized protein</fullName>
    </submittedName>
</protein>
<accession>A0A9D4KYA4</accession>
<organism evidence="1 2">
    <name type="scientific">Dreissena polymorpha</name>
    <name type="common">Zebra mussel</name>
    <name type="synonym">Mytilus polymorpha</name>
    <dbReference type="NCBI Taxonomy" id="45954"/>
    <lineage>
        <taxon>Eukaryota</taxon>
        <taxon>Metazoa</taxon>
        <taxon>Spiralia</taxon>
        <taxon>Lophotrochozoa</taxon>
        <taxon>Mollusca</taxon>
        <taxon>Bivalvia</taxon>
        <taxon>Autobranchia</taxon>
        <taxon>Heteroconchia</taxon>
        <taxon>Euheterodonta</taxon>
        <taxon>Imparidentia</taxon>
        <taxon>Neoheterodontei</taxon>
        <taxon>Myida</taxon>
        <taxon>Dreissenoidea</taxon>
        <taxon>Dreissenidae</taxon>
        <taxon>Dreissena</taxon>
    </lineage>
</organism>
<name>A0A9D4KYA4_DREPO</name>
<reference evidence="1" key="1">
    <citation type="journal article" date="2019" name="bioRxiv">
        <title>The Genome of the Zebra Mussel, Dreissena polymorpha: A Resource for Invasive Species Research.</title>
        <authorList>
            <person name="McCartney M.A."/>
            <person name="Auch B."/>
            <person name="Kono T."/>
            <person name="Mallez S."/>
            <person name="Zhang Y."/>
            <person name="Obille A."/>
            <person name="Becker A."/>
            <person name="Abrahante J.E."/>
            <person name="Garbe J."/>
            <person name="Badalamenti J.P."/>
            <person name="Herman A."/>
            <person name="Mangelson H."/>
            <person name="Liachko I."/>
            <person name="Sullivan S."/>
            <person name="Sone E.D."/>
            <person name="Koren S."/>
            <person name="Silverstein K.A.T."/>
            <person name="Beckman K.B."/>
            <person name="Gohl D.M."/>
        </authorList>
    </citation>
    <scope>NUCLEOTIDE SEQUENCE</scope>
    <source>
        <strain evidence="1">Duluth1</strain>
        <tissue evidence="1">Whole animal</tissue>
    </source>
</reference>
<dbReference type="Proteomes" id="UP000828390">
    <property type="component" value="Unassembled WGS sequence"/>
</dbReference>
<keyword evidence="2" id="KW-1185">Reference proteome</keyword>
<evidence type="ECO:0000313" key="1">
    <source>
        <dbReference type="EMBL" id="KAH3847929.1"/>
    </source>
</evidence>
<comment type="caution">
    <text evidence="1">The sequence shown here is derived from an EMBL/GenBank/DDBJ whole genome shotgun (WGS) entry which is preliminary data.</text>
</comment>
<reference evidence="1" key="2">
    <citation type="submission" date="2020-11" db="EMBL/GenBank/DDBJ databases">
        <authorList>
            <person name="McCartney M.A."/>
            <person name="Auch B."/>
            <person name="Kono T."/>
            <person name="Mallez S."/>
            <person name="Becker A."/>
            <person name="Gohl D.M."/>
            <person name="Silverstein K.A.T."/>
            <person name="Koren S."/>
            <person name="Bechman K.B."/>
            <person name="Herman A."/>
            <person name="Abrahante J.E."/>
            <person name="Garbe J."/>
        </authorList>
    </citation>
    <scope>NUCLEOTIDE SEQUENCE</scope>
    <source>
        <strain evidence="1">Duluth1</strain>
        <tissue evidence="1">Whole animal</tissue>
    </source>
</reference>